<dbReference type="EMBL" id="GGEC01001440">
    <property type="protein sequence ID" value="MBW81923.1"/>
    <property type="molecule type" value="Transcribed_RNA"/>
</dbReference>
<dbReference type="PANTHER" id="PTHR15561:SF0">
    <property type="entry name" value="DNA-DIRECTED RNA POLYMERASE III SUBUNIT RPC9"/>
    <property type="match status" value="1"/>
</dbReference>
<feature type="compositionally biased region" description="Basic and acidic residues" evidence="7">
    <location>
        <begin position="133"/>
        <end position="144"/>
    </location>
</feature>
<dbReference type="GO" id="GO:0005666">
    <property type="term" value="C:RNA polymerase III complex"/>
    <property type="evidence" value="ECO:0007669"/>
    <property type="project" value="InterPro"/>
</dbReference>
<evidence type="ECO:0000256" key="5">
    <source>
        <dbReference type="ARBA" id="ARBA00023163"/>
    </source>
</evidence>
<dbReference type="InterPro" id="IPR006590">
    <property type="entry name" value="RNA_pol_Rpb4/RPC9_core"/>
</dbReference>
<evidence type="ECO:0000256" key="3">
    <source>
        <dbReference type="ARBA" id="ARBA00016672"/>
    </source>
</evidence>
<dbReference type="PANTHER" id="PTHR15561">
    <property type="entry name" value="CALCITONIN GENE-RELATED PEPTIDE-RECEPTOR COMPONENT PROTEIN"/>
    <property type="match status" value="1"/>
</dbReference>
<dbReference type="Pfam" id="PF03874">
    <property type="entry name" value="RNA_pol_Rpb4"/>
    <property type="match status" value="1"/>
</dbReference>
<evidence type="ECO:0000256" key="1">
    <source>
        <dbReference type="ARBA" id="ARBA00004123"/>
    </source>
</evidence>
<name>A0A2P2IL54_RHIMU</name>
<accession>A0A2P2IL54</accession>
<keyword evidence="5" id="KW-0804">Transcription</keyword>
<keyword evidence="6" id="KW-0539">Nucleus</keyword>
<evidence type="ECO:0000256" key="6">
    <source>
        <dbReference type="ARBA" id="ARBA00023242"/>
    </source>
</evidence>
<dbReference type="InterPro" id="IPR010997">
    <property type="entry name" value="HRDC-like_sf"/>
</dbReference>
<comment type="subcellular location">
    <subcellularLocation>
        <location evidence="1">Nucleus</location>
    </subcellularLocation>
</comment>
<dbReference type="SMART" id="SM00657">
    <property type="entry name" value="RPOL4c"/>
    <property type="match status" value="1"/>
</dbReference>
<dbReference type="SUPFAM" id="SSF47819">
    <property type="entry name" value="HRDC-like"/>
    <property type="match status" value="1"/>
</dbReference>
<keyword evidence="4" id="KW-0240">DNA-directed RNA polymerase</keyword>
<dbReference type="InterPro" id="IPR038846">
    <property type="entry name" value="RPC9"/>
</dbReference>
<organism evidence="9">
    <name type="scientific">Rhizophora mucronata</name>
    <name type="common">Asiatic mangrove</name>
    <dbReference type="NCBI Taxonomy" id="61149"/>
    <lineage>
        <taxon>Eukaryota</taxon>
        <taxon>Viridiplantae</taxon>
        <taxon>Streptophyta</taxon>
        <taxon>Embryophyta</taxon>
        <taxon>Tracheophyta</taxon>
        <taxon>Spermatophyta</taxon>
        <taxon>Magnoliopsida</taxon>
        <taxon>eudicotyledons</taxon>
        <taxon>Gunneridae</taxon>
        <taxon>Pentapetalae</taxon>
        <taxon>rosids</taxon>
        <taxon>fabids</taxon>
        <taxon>Malpighiales</taxon>
        <taxon>Rhizophoraceae</taxon>
        <taxon>Rhizophora</taxon>
    </lineage>
</organism>
<evidence type="ECO:0000256" key="2">
    <source>
        <dbReference type="ARBA" id="ARBA00006898"/>
    </source>
</evidence>
<feature type="domain" description="RNA polymerase Rpb4/RPC9 core" evidence="8">
    <location>
        <begin position="1"/>
        <end position="123"/>
    </location>
</feature>
<dbReference type="GO" id="GO:0000166">
    <property type="term" value="F:nucleotide binding"/>
    <property type="evidence" value="ECO:0007669"/>
    <property type="project" value="InterPro"/>
</dbReference>
<dbReference type="AlphaFoldDB" id="A0A2P2IL54"/>
<proteinExistence type="inferred from homology"/>
<sequence>MKIIKQNAGALTNLEVLDFLRAKGASNDVSRVIAPVAPSEYKVYDYLVDSPACNQKREHISEFFEKCKRFNLAKAEMLNIINLRPSQLVELDPLIEQSDVRLGDQADELLELINQVLPPPPTQAEPEADMDEDKAQMEEGEKKP</sequence>
<protein>
    <recommendedName>
        <fullName evidence="3">DNA-directed RNA polymerase III subunit RPC9</fullName>
    </recommendedName>
</protein>
<dbReference type="Gene3D" id="1.20.1250.40">
    <property type="match status" value="1"/>
</dbReference>
<dbReference type="InterPro" id="IPR038324">
    <property type="entry name" value="Rpb4/RPC9_sf"/>
</dbReference>
<evidence type="ECO:0000256" key="7">
    <source>
        <dbReference type="SAM" id="MobiDB-lite"/>
    </source>
</evidence>
<evidence type="ECO:0000313" key="9">
    <source>
        <dbReference type="EMBL" id="MBW81923.1"/>
    </source>
</evidence>
<dbReference type="GO" id="GO:0006384">
    <property type="term" value="P:transcription initiation at RNA polymerase III promoter"/>
    <property type="evidence" value="ECO:0007669"/>
    <property type="project" value="InterPro"/>
</dbReference>
<reference evidence="9" key="1">
    <citation type="submission" date="2018-02" db="EMBL/GenBank/DDBJ databases">
        <title>Rhizophora mucronata_Transcriptome.</title>
        <authorList>
            <person name="Meera S.P."/>
            <person name="Sreeshan A."/>
            <person name="Augustine A."/>
        </authorList>
    </citation>
    <scope>NUCLEOTIDE SEQUENCE</scope>
    <source>
        <tissue evidence="9">Leaf</tissue>
    </source>
</reference>
<evidence type="ECO:0000256" key="4">
    <source>
        <dbReference type="ARBA" id="ARBA00022478"/>
    </source>
</evidence>
<dbReference type="FunFam" id="1.20.1250.40:FF:000008">
    <property type="entry name" value="RNA polymerase II, Rpb4, core protein"/>
    <property type="match status" value="1"/>
</dbReference>
<evidence type="ECO:0000259" key="8">
    <source>
        <dbReference type="SMART" id="SM00657"/>
    </source>
</evidence>
<dbReference type="InterPro" id="IPR005574">
    <property type="entry name" value="Rpb4/RPC9"/>
</dbReference>
<feature type="region of interest" description="Disordered" evidence="7">
    <location>
        <begin position="116"/>
        <end position="144"/>
    </location>
</feature>
<comment type="similarity">
    <text evidence="2">Belongs to the eukaryotic RPC9 RNA polymerase subunit family.</text>
</comment>